<sequence>MSQGEPGIELDTSLGYMLKAAASALHSALEAVLRPLGMTITHYSCLELLAQRPGLSNSELARGTFVTRQSMNVLLQALERQGLVVRPAQAPVGRALPTELTARGRRQLKVASAAVRRVEQDMLANLDASEQDQMRRLLTACIASLTEPPVSVT</sequence>
<dbReference type="SUPFAM" id="SSF46785">
    <property type="entry name" value="Winged helix' DNA-binding domain"/>
    <property type="match status" value="1"/>
</dbReference>
<evidence type="ECO:0000313" key="3">
    <source>
        <dbReference type="Proteomes" id="UP001601303"/>
    </source>
</evidence>
<reference evidence="2 3" key="1">
    <citation type="submission" date="2024-10" db="EMBL/GenBank/DDBJ databases">
        <title>The Natural Products Discovery Center: Release of the First 8490 Sequenced Strains for Exploring Actinobacteria Biosynthetic Diversity.</title>
        <authorList>
            <person name="Kalkreuter E."/>
            <person name="Kautsar S.A."/>
            <person name="Yang D."/>
            <person name="Bader C.D."/>
            <person name="Teijaro C.N."/>
            <person name="Fluegel L."/>
            <person name="Davis C.M."/>
            <person name="Simpson J.R."/>
            <person name="Lauterbach L."/>
            <person name="Steele A.D."/>
            <person name="Gui C."/>
            <person name="Meng S."/>
            <person name="Li G."/>
            <person name="Viehrig K."/>
            <person name="Ye F."/>
            <person name="Su P."/>
            <person name="Kiefer A.F."/>
            <person name="Nichols A."/>
            <person name="Cepeda A.J."/>
            <person name="Yan W."/>
            <person name="Fan B."/>
            <person name="Jiang Y."/>
            <person name="Adhikari A."/>
            <person name="Zheng C.-J."/>
            <person name="Schuster L."/>
            <person name="Cowan T.M."/>
            <person name="Smanski M.J."/>
            <person name="Chevrette M.G."/>
            <person name="De Carvalho L.P.S."/>
            <person name="Shen B."/>
        </authorList>
    </citation>
    <scope>NUCLEOTIDE SEQUENCE [LARGE SCALE GENOMIC DNA]</scope>
    <source>
        <strain evidence="2 3">NPDC006488</strain>
    </source>
</reference>
<dbReference type="SMART" id="SM00347">
    <property type="entry name" value="HTH_MARR"/>
    <property type="match status" value="1"/>
</dbReference>
<dbReference type="Proteomes" id="UP001601303">
    <property type="component" value="Unassembled WGS sequence"/>
</dbReference>
<dbReference type="InterPro" id="IPR039422">
    <property type="entry name" value="MarR/SlyA-like"/>
</dbReference>
<name>A0ABW6M7W1_9ACTN</name>
<dbReference type="InterPro" id="IPR036388">
    <property type="entry name" value="WH-like_DNA-bd_sf"/>
</dbReference>
<dbReference type="Pfam" id="PF12802">
    <property type="entry name" value="MarR_2"/>
    <property type="match status" value="1"/>
</dbReference>
<evidence type="ECO:0000259" key="1">
    <source>
        <dbReference type="PROSITE" id="PS50995"/>
    </source>
</evidence>
<dbReference type="EMBL" id="JBIAHM010000008">
    <property type="protein sequence ID" value="MFE9601387.1"/>
    <property type="molecule type" value="Genomic_DNA"/>
</dbReference>
<dbReference type="RefSeq" id="WP_388108563.1">
    <property type="nucleotide sequence ID" value="NZ_JBIAHM010000008.1"/>
</dbReference>
<feature type="domain" description="HTH marR-type" evidence="1">
    <location>
        <begin position="11"/>
        <end position="143"/>
    </location>
</feature>
<gene>
    <name evidence="2" type="ORF">ACFYNQ_22825</name>
</gene>
<dbReference type="Gene3D" id="1.10.10.10">
    <property type="entry name" value="Winged helix-like DNA-binding domain superfamily/Winged helix DNA-binding domain"/>
    <property type="match status" value="1"/>
</dbReference>
<dbReference type="InterPro" id="IPR000835">
    <property type="entry name" value="HTH_MarR-typ"/>
</dbReference>
<dbReference type="PROSITE" id="PS50995">
    <property type="entry name" value="HTH_MARR_2"/>
    <property type="match status" value="1"/>
</dbReference>
<evidence type="ECO:0000313" key="2">
    <source>
        <dbReference type="EMBL" id="MFE9601387.1"/>
    </source>
</evidence>
<accession>A0ABW6M7W1</accession>
<keyword evidence="3" id="KW-1185">Reference proteome</keyword>
<dbReference type="PANTHER" id="PTHR33164:SF43">
    <property type="entry name" value="HTH-TYPE TRANSCRIPTIONAL REPRESSOR YETL"/>
    <property type="match status" value="1"/>
</dbReference>
<comment type="caution">
    <text evidence="2">The sequence shown here is derived from an EMBL/GenBank/DDBJ whole genome shotgun (WGS) entry which is preliminary data.</text>
</comment>
<dbReference type="InterPro" id="IPR036390">
    <property type="entry name" value="WH_DNA-bd_sf"/>
</dbReference>
<proteinExistence type="predicted"/>
<dbReference type="PANTHER" id="PTHR33164">
    <property type="entry name" value="TRANSCRIPTIONAL REGULATOR, MARR FAMILY"/>
    <property type="match status" value="1"/>
</dbReference>
<organism evidence="2 3">
    <name type="scientific">Streptomyces hokutonensis</name>
    <dbReference type="NCBI Taxonomy" id="1306990"/>
    <lineage>
        <taxon>Bacteria</taxon>
        <taxon>Bacillati</taxon>
        <taxon>Actinomycetota</taxon>
        <taxon>Actinomycetes</taxon>
        <taxon>Kitasatosporales</taxon>
        <taxon>Streptomycetaceae</taxon>
        <taxon>Streptomyces</taxon>
    </lineage>
</organism>
<protein>
    <submittedName>
        <fullName evidence="2">MarR family winged helix-turn-helix transcriptional regulator</fullName>
    </submittedName>
</protein>